<organism evidence="3">
    <name type="scientific">Anisakis simplex</name>
    <name type="common">Herring worm</name>
    <dbReference type="NCBI Taxonomy" id="6269"/>
    <lineage>
        <taxon>Eukaryota</taxon>
        <taxon>Metazoa</taxon>
        <taxon>Ecdysozoa</taxon>
        <taxon>Nematoda</taxon>
        <taxon>Chromadorea</taxon>
        <taxon>Rhabditida</taxon>
        <taxon>Spirurina</taxon>
        <taxon>Ascaridomorpha</taxon>
        <taxon>Ascaridoidea</taxon>
        <taxon>Anisakidae</taxon>
        <taxon>Anisakis</taxon>
        <taxon>Anisakis simplex complex</taxon>
    </lineage>
</organism>
<keyword evidence="2" id="KW-1185">Reference proteome</keyword>
<dbReference type="AlphaFoldDB" id="A0A0M3JNH0"/>
<protein>
    <submittedName>
        <fullName evidence="3">ORF29</fullName>
    </submittedName>
</protein>
<evidence type="ECO:0000313" key="3">
    <source>
        <dbReference type="WBParaSite" id="ASIM_0000921001-mRNA-1"/>
    </source>
</evidence>
<dbReference type="Proteomes" id="UP000267096">
    <property type="component" value="Unassembled WGS sequence"/>
</dbReference>
<reference evidence="1 2" key="2">
    <citation type="submission" date="2018-11" db="EMBL/GenBank/DDBJ databases">
        <authorList>
            <consortium name="Pathogen Informatics"/>
        </authorList>
    </citation>
    <scope>NUCLEOTIDE SEQUENCE [LARGE SCALE GENOMIC DNA]</scope>
</reference>
<evidence type="ECO:0000313" key="2">
    <source>
        <dbReference type="Proteomes" id="UP000267096"/>
    </source>
</evidence>
<dbReference type="OrthoDB" id="443318at2759"/>
<gene>
    <name evidence="1" type="ORF">ASIM_LOCUS8941</name>
</gene>
<proteinExistence type="predicted"/>
<name>A0A0M3JNH0_ANISI</name>
<reference evidence="3" key="1">
    <citation type="submission" date="2017-02" db="UniProtKB">
        <authorList>
            <consortium name="WormBaseParasite"/>
        </authorList>
    </citation>
    <scope>IDENTIFICATION</scope>
</reference>
<dbReference type="WBParaSite" id="ASIM_0000921001-mRNA-1">
    <property type="protein sequence ID" value="ASIM_0000921001-mRNA-1"/>
    <property type="gene ID" value="ASIM_0000921001"/>
</dbReference>
<accession>A0A0M3JNH0</accession>
<dbReference type="EMBL" id="UYRR01025729">
    <property type="protein sequence ID" value="VDK35441.1"/>
    <property type="molecule type" value="Genomic_DNA"/>
</dbReference>
<evidence type="ECO:0000313" key="1">
    <source>
        <dbReference type="EMBL" id="VDK35441.1"/>
    </source>
</evidence>
<sequence>MVPMDRPGPALQMISNFIFKRPYSTIVPYNVTLQPLIEPYQPQPAPTGDSSC</sequence>